<dbReference type="Proteomes" id="UP000650466">
    <property type="component" value="Unassembled WGS sequence"/>
</dbReference>
<dbReference type="Pfam" id="PF25275">
    <property type="entry name" value="Golvesin_C"/>
    <property type="match status" value="2"/>
</dbReference>
<feature type="domain" description="Right handed beta helix" evidence="1">
    <location>
        <begin position="385"/>
        <end position="574"/>
    </location>
</feature>
<dbReference type="InterPro" id="IPR039448">
    <property type="entry name" value="Beta_helix"/>
</dbReference>
<comment type="caution">
    <text evidence="4">The sequence shown here is derived from an EMBL/GenBank/DDBJ whole genome shotgun (WGS) entry which is preliminary data.</text>
</comment>
<keyword evidence="5" id="KW-1185">Reference proteome</keyword>
<dbReference type="InterPro" id="IPR048482">
    <property type="entry name" value="GH141_ins"/>
</dbReference>
<sequence>MKKGFIVFIFFLMLFSSIASIFESNRVYAAVQKEFYVSPTGSDTSGNGTIAAPFASMDKARLAVRSYLASNTLTGDVIVYFSGGTYKQISSVTFSSEDSGKDGFNVIYRNMLNENPVFSGGEVITNWIPENENVFKANVYDSVYNSVYSSVYTQLDFRQIYVNGTRGIRARTPNEGNYYTISDDAYNDFSQTSANKNGLIVPASQLTNVTNLSDNVEMSVLIEWMHKRLRISGIESVTEDAGKKRAVINETEWEDITVEPQGNQNYRLRQYWLENSLNFLDSPGEWYFNKSTGYLYYRPRPGENMNTAEVVIPRVQSLIELKGTFTAPVTNLVFQGLEFQYTNWSRPNDYGFVDVQANSLIPSPPNDMTNNQYRHDQRKDRVPGAIMATTSDNIKIMDNRFKNLGGTGVLFDMGGNDNLIKGNSFMDLSAGAVEIGNDAYRPIDTRMWPRRNTVSNNYMTRIGRDYFGSVGILGYYNDSLLVEHNEIEDIPYTGISVGWGWTTDNCSVEAKNNRIQYNLVSNYVKTVKDGGGIYTACAQTGSTISNNYVRNQLNNVAGIYLDGSTQGYNVTNNVTSSIPKWLFMQIYGNQVSFNNTAEWNYTDNAAQDANLSRNTVANNQVINNGNWPAQAQAIMSNAGLEPAYKHIKGGTVQDSKIVIVDNVDNGFYVVSGTWLSSDGLPNKYGSNYRYAATNVSATAKVRWSPELALPGDYDVYVWYPGHTNRCSDCKYKVIYNGGSQEVPVNETTSGGTWVKLGVFPFLSGSGGSVELTNQANGQYVDADAVKFVKVEVVVDNTDPGFTEASGFWYTAGSLPDKYGSDYRYAVSSTTANAKVRWIPNIQAAGNYNVYIWYPAHSNRCTNCKYTVYYNGGSQVVTINQTTNGGQWISLGTFAFLAGTGGYLELNNQAVGAYVGADAARFEKQ</sequence>
<protein>
    <submittedName>
        <fullName evidence="4">Right-handed parallel beta-helix repeat-containing protein</fullName>
    </submittedName>
</protein>
<evidence type="ECO:0000259" key="1">
    <source>
        <dbReference type="Pfam" id="PF13229"/>
    </source>
</evidence>
<dbReference type="InterPro" id="IPR012334">
    <property type="entry name" value="Pectin_lyas_fold"/>
</dbReference>
<dbReference type="InterPro" id="IPR011050">
    <property type="entry name" value="Pectin_lyase_fold/virulence"/>
</dbReference>
<dbReference type="SUPFAM" id="SSF51126">
    <property type="entry name" value="Pectin lyase-like"/>
    <property type="match status" value="1"/>
</dbReference>
<dbReference type="AlphaFoldDB" id="A0A926KMJ0"/>
<dbReference type="Gene3D" id="2.160.20.10">
    <property type="entry name" value="Single-stranded right-handed beta-helix, Pectin lyase-like"/>
    <property type="match status" value="2"/>
</dbReference>
<dbReference type="RefSeq" id="WP_188173530.1">
    <property type="nucleotide sequence ID" value="NZ_JACVVD010000002.1"/>
</dbReference>
<gene>
    <name evidence="4" type="ORF">ICC18_06425</name>
</gene>
<organism evidence="4 5">
    <name type="scientific">Paenibacillus sedimenti</name>
    <dbReference type="NCBI Taxonomy" id="2770274"/>
    <lineage>
        <taxon>Bacteria</taxon>
        <taxon>Bacillati</taxon>
        <taxon>Bacillota</taxon>
        <taxon>Bacilli</taxon>
        <taxon>Bacillales</taxon>
        <taxon>Paenibacillaceae</taxon>
        <taxon>Paenibacillus</taxon>
    </lineage>
</organism>
<dbReference type="Pfam" id="PF21231">
    <property type="entry name" value="GH141_M"/>
    <property type="match status" value="1"/>
</dbReference>
<dbReference type="Pfam" id="PF13229">
    <property type="entry name" value="Beta_helix"/>
    <property type="match status" value="1"/>
</dbReference>
<evidence type="ECO:0000259" key="3">
    <source>
        <dbReference type="Pfam" id="PF25275"/>
    </source>
</evidence>
<evidence type="ECO:0000313" key="4">
    <source>
        <dbReference type="EMBL" id="MBD0379741.1"/>
    </source>
</evidence>
<proteinExistence type="predicted"/>
<name>A0A926KMJ0_9BACL</name>
<feature type="domain" description="Golvesin/Xly CBD-like" evidence="3">
    <location>
        <begin position="792"/>
        <end position="922"/>
    </location>
</feature>
<evidence type="ECO:0000313" key="5">
    <source>
        <dbReference type="Proteomes" id="UP000650466"/>
    </source>
</evidence>
<dbReference type="PANTHER" id="PTHR36453">
    <property type="entry name" value="SECRETED PROTEIN-RELATED"/>
    <property type="match status" value="1"/>
</dbReference>
<feature type="domain" description="GH141-like insertion" evidence="2">
    <location>
        <begin position="153"/>
        <end position="300"/>
    </location>
</feature>
<dbReference type="InterPro" id="IPR033803">
    <property type="entry name" value="CBD-like_Golvesin-Xly"/>
</dbReference>
<feature type="domain" description="Golvesin/Xly CBD-like" evidence="3">
    <location>
        <begin position="658"/>
        <end position="788"/>
    </location>
</feature>
<dbReference type="EMBL" id="JACVVD010000002">
    <property type="protein sequence ID" value="MBD0379741.1"/>
    <property type="molecule type" value="Genomic_DNA"/>
</dbReference>
<reference evidence="4" key="1">
    <citation type="submission" date="2020-09" db="EMBL/GenBank/DDBJ databases">
        <title>Draft Genome Sequence of Paenibacillus sp. WST5.</title>
        <authorList>
            <person name="Bao Z."/>
        </authorList>
    </citation>
    <scope>NUCLEOTIDE SEQUENCE</scope>
    <source>
        <strain evidence="4">WST5</strain>
    </source>
</reference>
<accession>A0A926KMJ0</accession>
<dbReference type="InterPro" id="IPR006626">
    <property type="entry name" value="PbH1"/>
</dbReference>
<dbReference type="PANTHER" id="PTHR36453:SF1">
    <property type="entry name" value="RIGHT HANDED BETA HELIX DOMAIN-CONTAINING PROTEIN"/>
    <property type="match status" value="1"/>
</dbReference>
<evidence type="ECO:0000259" key="2">
    <source>
        <dbReference type="Pfam" id="PF21231"/>
    </source>
</evidence>
<dbReference type="SMART" id="SM00710">
    <property type="entry name" value="PbH1"/>
    <property type="match status" value="7"/>
</dbReference>